<evidence type="ECO:0000313" key="2">
    <source>
        <dbReference type="EMBL" id="ABA89396.1"/>
    </source>
</evidence>
<keyword evidence="1" id="KW-0472">Membrane</keyword>
<keyword evidence="1" id="KW-0812">Transmembrane</keyword>
<keyword evidence="3" id="KW-1185">Reference proteome</keyword>
<keyword evidence="1" id="KW-1133">Transmembrane helix</keyword>
<protein>
    <submittedName>
        <fullName evidence="2">Type IV pilus minor pilin PilW</fullName>
    </submittedName>
</protein>
<dbReference type="eggNOG" id="COG4966">
    <property type="taxonomic scope" value="Bacteria"/>
</dbReference>
<dbReference type="PROSITE" id="PS00409">
    <property type="entry name" value="PROKAR_NTER_METHYL"/>
    <property type="match status" value="1"/>
</dbReference>
<dbReference type="Pfam" id="PF07963">
    <property type="entry name" value="N_methyl"/>
    <property type="match status" value="1"/>
</dbReference>
<name>Q3A2L1_SYNC1</name>
<accession>Q3A2L1</accession>
<reference evidence="3" key="1">
    <citation type="submission" date="2005-10" db="EMBL/GenBank/DDBJ databases">
        <title>Complete sequence of Pelobacter carbinolicus DSM 2380.</title>
        <authorList>
            <person name="Copeland A."/>
            <person name="Lucas S."/>
            <person name="Lapidus A."/>
            <person name="Barry K."/>
            <person name="Detter J.C."/>
            <person name="Glavina T."/>
            <person name="Hammon N."/>
            <person name="Israni S."/>
            <person name="Pitluck S."/>
            <person name="Chertkov O."/>
            <person name="Schmutz J."/>
            <person name="Larimer F."/>
            <person name="Land M."/>
            <person name="Kyrpides N."/>
            <person name="Ivanova N."/>
            <person name="Richardson P."/>
        </authorList>
    </citation>
    <scope>NUCLEOTIDE SEQUENCE [LARGE SCALE GENOMIC DNA]</scope>
    <source>
        <strain evidence="3">DSM 2380 / NBRC 103641 / GraBd1</strain>
    </source>
</reference>
<proteinExistence type="predicted"/>
<dbReference type="InterPro" id="IPR032092">
    <property type="entry name" value="PilW"/>
</dbReference>
<dbReference type="HOGENOM" id="CLU_052493_1_0_7"/>
<dbReference type="EMBL" id="CP000142">
    <property type="protein sequence ID" value="ABA89396.1"/>
    <property type="molecule type" value="Genomic_DNA"/>
</dbReference>
<reference evidence="2 3" key="2">
    <citation type="journal article" date="2012" name="BMC Genomics">
        <title>The genome of Pelobacter carbinolicus reveals surprising metabolic capabilities and physiological features.</title>
        <authorList>
            <person name="Aklujkar M."/>
            <person name="Haveman S.A."/>
            <person name="Didonato R.Jr."/>
            <person name="Chertkov O."/>
            <person name="Han C.S."/>
            <person name="Land M.L."/>
            <person name="Brown P."/>
            <person name="Lovley D.R."/>
        </authorList>
    </citation>
    <scope>NUCLEOTIDE SEQUENCE [LARGE SCALE GENOMIC DNA]</scope>
    <source>
        <strain evidence="3">DSM 2380 / NBRC 103641 / GraBd1</strain>
    </source>
</reference>
<evidence type="ECO:0000256" key="1">
    <source>
        <dbReference type="SAM" id="Phobius"/>
    </source>
</evidence>
<feature type="transmembrane region" description="Helical" evidence="1">
    <location>
        <begin position="20"/>
        <end position="38"/>
    </location>
</feature>
<dbReference type="GO" id="GO:0043683">
    <property type="term" value="P:type IV pilus assembly"/>
    <property type="evidence" value="ECO:0007669"/>
    <property type="project" value="InterPro"/>
</dbReference>
<gene>
    <name evidence="2" type="primary">pilW</name>
    <name evidence="2" type="ordered locus">Pcar_2157</name>
</gene>
<organism evidence="2 3">
    <name type="scientific">Syntrophotalea carbinolica (strain DSM 2380 / NBRC 103641 / GraBd1)</name>
    <name type="common">Pelobacter carbinolicus</name>
    <dbReference type="NCBI Taxonomy" id="338963"/>
    <lineage>
        <taxon>Bacteria</taxon>
        <taxon>Pseudomonadati</taxon>
        <taxon>Thermodesulfobacteriota</taxon>
        <taxon>Desulfuromonadia</taxon>
        <taxon>Desulfuromonadales</taxon>
        <taxon>Syntrophotaleaceae</taxon>
        <taxon>Syntrophotalea</taxon>
    </lineage>
</organism>
<dbReference type="Pfam" id="PF16074">
    <property type="entry name" value="PilW"/>
    <property type="match status" value="1"/>
</dbReference>
<dbReference type="KEGG" id="pca:Pcar_2157"/>
<sequence>MPIGFTITGNSRGISLIEMMIAMLIGMLLLGGVYRIFISTTTSYRFEEELSNLQENGRFAMEFLTRDTRQTGYRGCAGSGVSVTNTLNAGAGALFDFDRAVEGYDDVADPNAADFVAMGITPIIGSDVLILRKMDSDVMVEIVEQMPDTSADIKITGGINPAPIADFDIVMVSDCQAAAVFQVTNYTDGGGSIKADVVHNSGVGSPGNATKDLGHSFGPGAEIAKMTTYVYFIGTNADGEPGLYYKVSSGVAQEIVGGIESMQITYGIDADSDRDIDSYVTAAGVADWATVLAVRVGLLVASMDEVLRGEVDAAAYTLNGTNIAAANDRRLRQVFTTTVALRNRLP</sequence>
<dbReference type="STRING" id="338963.Pcar_2157"/>
<dbReference type="AlphaFoldDB" id="Q3A2L1"/>
<dbReference type="Proteomes" id="UP000002534">
    <property type="component" value="Chromosome"/>
</dbReference>
<dbReference type="InterPro" id="IPR012902">
    <property type="entry name" value="N_methyl_site"/>
</dbReference>
<evidence type="ECO:0000313" key="3">
    <source>
        <dbReference type="Proteomes" id="UP000002534"/>
    </source>
</evidence>